<evidence type="ECO:0000256" key="1">
    <source>
        <dbReference type="SAM" id="Phobius"/>
    </source>
</evidence>
<comment type="caution">
    <text evidence="2">The sequence shown here is derived from an EMBL/GenBank/DDBJ whole genome shotgun (WGS) entry which is preliminary data.</text>
</comment>
<sequence>MTMTVPEAGYGLPARPGRSRRRNAAISAGLGVAFVAVIAGGFGAVALWNAHWHKGPAIDRCEADVRDTIKLKLQAFGLSASAIADIAEQARITGLSAQKTVLTQDTAGAVYDDPGSSVLTVWEVHGNVAIANLPASATDLGPKDQLDCTAVVFKDGKIVPEATSVDPPYQP</sequence>
<gene>
    <name evidence="2" type="ORF">KGQ19_08840</name>
</gene>
<feature type="transmembrane region" description="Helical" evidence="1">
    <location>
        <begin position="24"/>
        <end position="48"/>
    </location>
</feature>
<dbReference type="EMBL" id="JAAFYZ010000021">
    <property type="protein sequence ID" value="MBS2546974.1"/>
    <property type="molecule type" value="Genomic_DNA"/>
</dbReference>
<evidence type="ECO:0000313" key="3">
    <source>
        <dbReference type="Proteomes" id="UP000730482"/>
    </source>
</evidence>
<proteinExistence type="predicted"/>
<dbReference type="RefSeq" id="WP_212008581.1">
    <property type="nucleotide sequence ID" value="NZ_JAAFYZ010000021.1"/>
</dbReference>
<organism evidence="2 3">
    <name type="scientific">Catenulispora pinistramenti</name>
    <dbReference type="NCBI Taxonomy" id="2705254"/>
    <lineage>
        <taxon>Bacteria</taxon>
        <taxon>Bacillati</taxon>
        <taxon>Actinomycetota</taxon>
        <taxon>Actinomycetes</taxon>
        <taxon>Catenulisporales</taxon>
        <taxon>Catenulisporaceae</taxon>
        <taxon>Catenulispora</taxon>
    </lineage>
</organism>
<evidence type="ECO:0000313" key="2">
    <source>
        <dbReference type="EMBL" id="MBS2546974.1"/>
    </source>
</evidence>
<keyword evidence="1" id="KW-1133">Transmembrane helix</keyword>
<keyword evidence="1" id="KW-0812">Transmembrane</keyword>
<name>A0ABS5KLR4_9ACTN</name>
<reference evidence="2 3" key="1">
    <citation type="submission" date="2020-02" db="EMBL/GenBank/DDBJ databases">
        <title>Acidophilic actinobacteria isolated from forest soil.</title>
        <authorList>
            <person name="Golinska P."/>
        </authorList>
    </citation>
    <scope>NUCLEOTIDE SEQUENCE [LARGE SCALE GENOMIC DNA]</scope>
    <source>
        <strain evidence="2 3">NL8</strain>
    </source>
</reference>
<protein>
    <submittedName>
        <fullName evidence="2">Uncharacterized protein</fullName>
    </submittedName>
</protein>
<dbReference type="Proteomes" id="UP000730482">
    <property type="component" value="Unassembled WGS sequence"/>
</dbReference>
<accession>A0ABS5KLR4</accession>
<keyword evidence="1" id="KW-0472">Membrane</keyword>
<keyword evidence="3" id="KW-1185">Reference proteome</keyword>